<sequence>MGAQVYCLDASACSLLSEDWGPGTTRFHFQRELIACQSRACLSDSGRRRFLELPHGARGGEQQQQVVLITSSGGKAAVALHPSPEAAALQQALAGVRPDGEANLEAALKLALLVSRCFPPGSTHVTAFVASSGAAAGLCADHPTAAAAELQQRYSAAGITLDVAILCPREELGAGGAEALEALTGGGSSSSSSSSSEHAGGTGMDAAPASRLVWLAPVEAAVESWQQVEPALELLEGQRRGGTSERGRSRGLGAAGALGRATAALPQRISRAPRAFDPLRHPRAPLLALRSGVQQPALCRGESLSRLGHLSSDGMVRPWLPTYSSLGQQARAAAAGGGDAGGGGAGADAAAGMVYVEVQPIPKWRTLLKVAAGRMLAAGSGSSWYATASSELLHSLDALSVLEEEEEEGEQRGASSSGSSDTGGSGEAASRRASGEGGAAAGSRAAAVQYRPDARRGTLRLLQAPKEPELLKLVWSPDPEAAPGVPAPAGQQQPLDMFGEGAAAGGGSSAAHAALLGYMPASAVAASAARGPLVHEGCELWETAAEWDWELPLPTQPAAAVGGVAAALAGAATAPPAAVEARQLPNGAQVVLVTPAARQGRHRPPRPAAAFWLQQGLGPTSLQLPAYGTASSSPAAPPPPPPAADAPSAPPPASACPEQRQDEEAAEQAQQAGCAAEKLAGALLSLLRGPPAVDLRRLRRDVKSGAIQVTTITVGPLPAAFVRDIVATRSAMMGSTDVENLDSWGDGSSVEERRADGGSSGVSSAAAGSNAERQPGGSGQPEEAAAAGEGGDAAGGAAAGASAAASAAAAAAMQQHRSAVLSLLRRRLHRPQTGGKAGGAGPKLADSQPAAAAAEPPAADGAPDASADGSAGQPTAKGPASPAAAIPCTPPPTAHPAGGNTIDSCGSSAADTPFGTPMHILPSRLLHHRGGGGTGDEAGTAGVDQAAAEAADGGHGGLPGAGVKHDGPAVLVGAGGQGEGGEGEPSMFQLE</sequence>
<feature type="compositionally biased region" description="Low complexity" evidence="1">
    <location>
        <begin position="183"/>
        <end position="196"/>
    </location>
</feature>
<dbReference type="InterPro" id="IPR036465">
    <property type="entry name" value="vWFA_dom_sf"/>
</dbReference>
<evidence type="ECO:0000313" key="2">
    <source>
        <dbReference type="EMBL" id="EFN55369.1"/>
    </source>
</evidence>
<dbReference type="KEGG" id="cvr:CHLNCDRAFT_134417"/>
<dbReference type="RefSeq" id="XP_005847471.1">
    <property type="nucleotide sequence ID" value="XM_005847409.1"/>
</dbReference>
<feature type="region of interest" description="Disordered" evidence="1">
    <location>
        <begin position="831"/>
        <end position="991"/>
    </location>
</feature>
<feature type="region of interest" description="Disordered" evidence="1">
    <location>
        <begin position="183"/>
        <end position="204"/>
    </location>
</feature>
<feature type="compositionally biased region" description="Low complexity" evidence="1">
    <location>
        <begin position="761"/>
        <end position="771"/>
    </location>
</feature>
<feature type="compositionally biased region" description="Polar residues" evidence="1">
    <location>
        <begin position="901"/>
        <end position="910"/>
    </location>
</feature>
<proteinExistence type="predicted"/>
<dbReference type="OrthoDB" id="515557at2759"/>
<dbReference type="InParanoid" id="E1ZFY3"/>
<dbReference type="Proteomes" id="UP000008141">
    <property type="component" value="Unassembled WGS sequence"/>
</dbReference>
<feature type="region of interest" description="Disordered" evidence="1">
    <location>
        <begin position="737"/>
        <end position="797"/>
    </location>
</feature>
<feature type="region of interest" description="Disordered" evidence="1">
    <location>
        <begin position="402"/>
        <end position="447"/>
    </location>
</feature>
<evidence type="ECO:0000313" key="3">
    <source>
        <dbReference type="Proteomes" id="UP000008141"/>
    </source>
</evidence>
<dbReference type="GeneID" id="17354694"/>
<evidence type="ECO:0000256" key="1">
    <source>
        <dbReference type="SAM" id="MobiDB-lite"/>
    </source>
</evidence>
<dbReference type="eggNOG" id="ENOG502SXW9">
    <property type="taxonomic scope" value="Eukaryota"/>
</dbReference>
<dbReference type="AlphaFoldDB" id="E1ZFY3"/>
<keyword evidence="3" id="KW-1185">Reference proteome</keyword>
<accession>E1ZFY3</accession>
<protein>
    <recommendedName>
        <fullName evidence="4">VWFA domain-containing protein</fullName>
    </recommendedName>
</protein>
<dbReference type="OMA" id="KLLWSER"/>
<dbReference type="EMBL" id="GL433845">
    <property type="protein sequence ID" value="EFN55369.1"/>
    <property type="molecule type" value="Genomic_DNA"/>
</dbReference>
<evidence type="ECO:0008006" key="4">
    <source>
        <dbReference type="Google" id="ProtNLM"/>
    </source>
</evidence>
<feature type="compositionally biased region" description="Gly residues" evidence="1">
    <location>
        <begin position="788"/>
        <end position="797"/>
    </location>
</feature>
<gene>
    <name evidence="2" type="ORF">CHLNCDRAFT_134417</name>
</gene>
<dbReference type="Gene3D" id="3.40.50.410">
    <property type="entry name" value="von Willebrand factor, type A domain"/>
    <property type="match status" value="1"/>
</dbReference>
<reference evidence="2 3" key="1">
    <citation type="journal article" date="2010" name="Plant Cell">
        <title>The Chlorella variabilis NC64A genome reveals adaptation to photosymbiosis, coevolution with viruses, and cryptic sex.</title>
        <authorList>
            <person name="Blanc G."/>
            <person name="Duncan G."/>
            <person name="Agarkova I."/>
            <person name="Borodovsky M."/>
            <person name="Gurnon J."/>
            <person name="Kuo A."/>
            <person name="Lindquist E."/>
            <person name="Lucas S."/>
            <person name="Pangilinan J."/>
            <person name="Polle J."/>
            <person name="Salamov A."/>
            <person name="Terry A."/>
            <person name="Yamada T."/>
            <person name="Dunigan D.D."/>
            <person name="Grigoriev I.V."/>
            <person name="Claverie J.M."/>
            <person name="Van Etten J.L."/>
        </authorList>
    </citation>
    <scope>NUCLEOTIDE SEQUENCE [LARGE SCALE GENOMIC DNA]</scope>
    <source>
        <strain evidence="2 3">NC64A</strain>
    </source>
</reference>
<feature type="region of interest" description="Disordered" evidence="1">
    <location>
        <begin position="623"/>
        <end position="671"/>
    </location>
</feature>
<feature type="compositionally biased region" description="Pro residues" evidence="1">
    <location>
        <begin position="635"/>
        <end position="654"/>
    </location>
</feature>
<feature type="compositionally biased region" description="Low complexity" evidence="1">
    <location>
        <begin position="842"/>
        <end position="872"/>
    </location>
</feature>
<feature type="compositionally biased region" description="Low complexity" evidence="1">
    <location>
        <begin position="937"/>
        <end position="951"/>
    </location>
</feature>
<organism evidence="3">
    <name type="scientific">Chlorella variabilis</name>
    <name type="common">Green alga</name>
    <dbReference type="NCBI Taxonomy" id="554065"/>
    <lineage>
        <taxon>Eukaryota</taxon>
        <taxon>Viridiplantae</taxon>
        <taxon>Chlorophyta</taxon>
        <taxon>core chlorophytes</taxon>
        <taxon>Trebouxiophyceae</taxon>
        <taxon>Chlorellales</taxon>
        <taxon>Chlorellaceae</taxon>
        <taxon>Chlorella clade</taxon>
        <taxon>Chlorella</taxon>
    </lineage>
</organism>
<name>E1ZFY3_CHLVA</name>